<dbReference type="PANTHER" id="PTHR12385:SF88">
    <property type="entry name" value="CHOLINE TRANSPORTER-LIKE PROTEIN CTL1"/>
    <property type="match status" value="1"/>
</dbReference>
<gene>
    <name evidence="8" type="ORF">LCOR_06579.1</name>
</gene>
<dbReference type="GO" id="GO:0022857">
    <property type="term" value="F:transmembrane transporter activity"/>
    <property type="evidence" value="ECO:0007669"/>
    <property type="project" value="UniProtKB-UniRule"/>
</dbReference>
<evidence type="ECO:0000256" key="6">
    <source>
        <dbReference type="RuleBase" id="RU368066"/>
    </source>
</evidence>
<dbReference type="PANTHER" id="PTHR12385">
    <property type="entry name" value="CHOLINE TRANSPORTER-LIKE (SLC FAMILY 44)"/>
    <property type="match status" value="1"/>
</dbReference>
<protein>
    <recommendedName>
        <fullName evidence="6">Protein PNS1</fullName>
    </recommendedName>
</protein>
<feature type="transmembrane region" description="Helical" evidence="6">
    <location>
        <begin position="450"/>
        <end position="467"/>
    </location>
</feature>
<feature type="transmembrane region" description="Helical" evidence="6">
    <location>
        <begin position="233"/>
        <end position="254"/>
    </location>
</feature>
<dbReference type="EMBL" id="CBTN010000029">
    <property type="protein sequence ID" value="CDH55437.1"/>
    <property type="molecule type" value="Genomic_DNA"/>
</dbReference>
<dbReference type="AlphaFoldDB" id="A0A068S0Q3"/>
<dbReference type="Proteomes" id="UP000027586">
    <property type="component" value="Unassembled WGS sequence"/>
</dbReference>
<comment type="similarity">
    <text evidence="2 6">Belongs to the CTL (choline transporter-like) family.</text>
</comment>
<proteinExistence type="inferred from homology"/>
<keyword evidence="4 6" id="KW-1133">Transmembrane helix</keyword>
<feature type="compositionally biased region" description="Low complexity" evidence="7">
    <location>
        <begin position="123"/>
        <end position="133"/>
    </location>
</feature>
<feature type="transmembrane region" description="Helical" evidence="6">
    <location>
        <begin position="161"/>
        <end position="184"/>
    </location>
</feature>
<dbReference type="STRING" id="1263082.A0A068S0Q3"/>
<evidence type="ECO:0000313" key="8">
    <source>
        <dbReference type="EMBL" id="CDH55437.1"/>
    </source>
</evidence>
<comment type="function">
    <text evidence="6">Probably involved in transport through the plasma membrane.</text>
</comment>
<keyword evidence="5 6" id="KW-0472">Membrane</keyword>
<comment type="subcellular location">
    <subcellularLocation>
        <location evidence="6">Cell membrane</location>
        <topology evidence="6">Multi-pass membrane protein</topology>
    </subcellularLocation>
    <subcellularLocation>
        <location evidence="1">Membrane</location>
        <topology evidence="1">Multi-pass membrane protein</topology>
    </subcellularLocation>
</comment>
<keyword evidence="3 6" id="KW-0812">Transmembrane</keyword>
<name>A0A068S0Q3_9FUNG</name>
<feature type="region of interest" description="Disordered" evidence="7">
    <location>
        <begin position="81"/>
        <end position="133"/>
    </location>
</feature>
<feature type="transmembrane region" description="Helical" evidence="6">
    <location>
        <begin position="204"/>
        <end position="226"/>
    </location>
</feature>
<evidence type="ECO:0000256" key="3">
    <source>
        <dbReference type="ARBA" id="ARBA00022692"/>
    </source>
</evidence>
<keyword evidence="9" id="KW-1185">Reference proteome</keyword>
<dbReference type="InterPro" id="IPR007603">
    <property type="entry name" value="Choline_transptr-like"/>
</dbReference>
<feature type="transmembrane region" description="Helical" evidence="6">
    <location>
        <begin position="266"/>
        <end position="285"/>
    </location>
</feature>
<reference evidence="8" key="1">
    <citation type="submission" date="2013-08" db="EMBL/GenBank/DDBJ databases">
        <title>Gene expansion shapes genome architecture in the human pathogen Lichtheimia corymbifera: an evolutionary genomics analysis in the ancient terrestrial Mucorales (Mucoromycotina).</title>
        <authorList>
            <person name="Schwartze V.U."/>
            <person name="Winter S."/>
            <person name="Shelest E."/>
            <person name="Marcet-Houben M."/>
            <person name="Horn F."/>
            <person name="Wehner S."/>
            <person name="Hoffmann K."/>
            <person name="Riege K."/>
            <person name="Sammeth M."/>
            <person name="Nowrousian M."/>
            <person name="Valiante V."/>
            <person name="Linde J."/>
            <person name="Jacobsen I.D."/>
            <person name="Marz M."/>
            <person name="Brakhage A.A."/>
            <person name="Gabaldon T."/>
            <person name="Bocker S."/>
            <person name="Voigt K."/>
        </authorList>
    </citation>
    <scope>NUCLEOTIDE SEQUENCE [LARGE SCALE GENOMIC DNA]</scope>
    <source>
        <strain evidence="8">FSU 9682</strain>
    </source>
</reference>
<accession>A0A068S0Q3</accession>
<dbReference type="Pfam" id="PF04515">
    <property type="entry name" value="Choline_transpo"/>
    <property type="match status" value="1"/>
</dbReference>
<evidence type="ECO:0000256" key="2">
    <source>
        <dbReference type="ARBA" id="ARBA00007168"/>
    </source>
</evidence>
<organism evidence="8 9">
    <name type="scientific">Lichtheimia corymbifera JMRC:FSU:9682</name>
    <dbReference type="NCBI Taxonomy" id="1263082"/>
    <lineage>
        <taxon>Eukaryota</taxon>
        <taxon>Fungi</taxon>
        <taxon>Fungi incertae sedis</taxon>
        <taxon>Mucoromycota</taxon>
        <taxon>Mucoromycotina</taxon>
        <taxon>Mucoromycetes</taxon>
        <taxon>Mucorales</taxon>
        <taxon>Lichtheimiaceae</taxon>
        <taxon>Lichtheimia</taxon>
    </lineage>
</organism>
<comment type="caution">
    <text evidence="8">The sequence shown here is derived from an EMBL/GenBank/DDBJ whole genome shotgun (WGS) entry which is preliminary data.</text>
</comment>
<dbReference type="VEuPathDB" id="FungiDB:LCOR_06579.1"/>
<feature type="transmembrane region" description="Helical" evidence="6">
    <location>
        <begin position="512"/>
        <end position="533"/>
    </location>
</feature>
<feature type="compositionally biased region" description="Basic and acidic residues" evidence="7">
    <location>
        <begin position="85"/>
        <end position="102"/>
    </location>
</feature>
<evidence type="ECO:0000256" key="7">
    <source>
        <dbReference type="SAM" id="MobiDB-lite"/>
    </source>
</evidence>
<feature type="transmembrane region" description="Helical" evidence="6">
    <location>
        <begin position="358"/>
        <end position="377"/>
    </location>
</feature>
<sequence>MESSVPNFAKGVYSALRESFIQSRSAYMQMEQESEDEDNGRDMSHSLFYSVQQHHDELGDDSIPLTDSHGYSDRSQLMFENESTDDSRHDLEQFNGKGDSKNRSHPATIYLDDDSDIEPPIPTTTHPTSESLLPTTTASAAPTIPKEITSMKTGRKLRDPLFAALYCLCMIIFILSGLITLLSTNSHALERAARGTMFKTMKDSAGLITGMASMSFFAGAIWISILRTFTRGLVWGTVVIIPSSLLGIFLWTLVESRQSNNLDGGLTALSFMPLITALVYIKLLYSSRHRISKTVAILELACDVLSCNPGIIVASVLVMLIFIGFTVLWMVLFSRLWLLGHVASNDSSSLVWIVNDNVYILAAFYIFVYFWTSGVLINMQRFVLSAVTAQWYFHRNEPAKSSQDITWKAGLLQASSTSLGTIALGSLVLTIVQCLQYATQWIRKYFKMSWPFMTVISTVLSFIEGLISEINHYTIALAGITGEGFYVSAKSSSKMFRRNLLSGLLGDLMTKLILYVGSLVMALSSGFGTYIFATHSLRSPYGMLIGVLASMVPLYMSRFFSYTMSSIVDATFLCYAIDLDTGMVHMSAAHDVFSGFE</sequence>
<dbReference type="GO" id="GO:0005886">
    <property type="term" value="C:plasma membrane"/>
    <property type="evidence" value="ECO:0007669"/>
    <property type="project" value="UniProtKB-SubCell"/>
</dbReference>
<evidence type="ECO:0000256" key="1">
    <source>
        <dbReference type="ARBA" id="ARBA00004141"/>
    </source>
</evidence>
<evidence type="ECO:0000256" key="4">
    <source>
        <dbReference type="ARBA" id="ARBA00022989"/>
    </source>
</evidence>
<evidence type="ECO:0000313" key="9">
    <source>
        <dbReference type="Proteomes" id="UP000027586"/>
    </source>
</evidence>
<feature type="transmembrane region" description="Helical" evidence="6">
    <location>
        <begin position="539"/>
        <end position="556"/>
    </location>
</feature>
<feature type="transmembrane region" description="Helical" evidence="6">
    <location>
        <begin position="473"/>
        <end position="491"/>
    </location>
</feature>
<dbReference type="OrthoDB" id="420519at2759"/>
<feature type="transmembrane region" description="Helical" evidence="6">
    <location>
        <begin position="311"/>
        <end position="338"/>
    </location>
</feature>
<evidence type="ECO:0000256" key="5">
    <source>
        <dbReference type="ARBA" id="ARBA00023136"/>
    </source>
</evidence>